<dbReference type="Proteomes" id="UP001201449">
    <property type="component" value="Unassembled WGS sequence"/>
</dbReference>
<proteinExistence type="predicted"/>
<name>A0ABS9BSW5_9BACT</name>
<comment type="caution">
    <text evidence="1">The sequence shown here is derived from an EMBL/GenBank/DDBJ whole genome shotgun (WGS) entry which is preliminary data.</text>
</comment>
<dbReference type="EMBL" id="JAKEVZ010000002">
    <property type="protein sequence ID" value="MCF1750008.1"/>
    <property type="molecule type" value="Genomic_DNA"/>
</dbReference>
<evidence type="ECO:0000313" key="2">
    <source>
        <dbReference type="Proteomes" id="UP001201449"/>
    </source>
</evidence>
<keyword evidence="2" id="KW-1185">Reference proteome</keyword>
<sequence>MARLTLEIEDKKLKFFKDLVQHLSFVKIAESELDEDTDEQVRENLKASAKELKEVLEGKKKSRPAREFLEEL</sequence>
<gene>
    <name evidence="1" type="ORF">L0U89_02915</name>
</gene>
<reference evidence="1 2" key="1">
    <citation type="submission" date="2022-01" db="EMBL/GenBank/DDBJ databases">
        <title>Mariniradius saccharolyticus sp. nov., isolated from sediment of a river.</title>
        <authorList>
            <person name="Liu H."/>
        </authorList>
    </citation>
    <scope>NUCLEOTIDE SEQUENCE [LARGE SCALE GENOMIC DNA]</scope>
    <source>
        <strain evidence="1 2">RY-2</strain>
    </source>
</reference>
<dbReference type="RefSeq" id="WP_234860151.1">
    <property type="nucleotide sequence ID" value="NZ_JAKEVZ010000002.1"/>
</dbReference>
<organism evidence="1 2">
    <name type="scientific">Mariniradius sediminis</name>
    <dbReference type="NCBI Taxonomy" id="2909237"/>
    <lineage>
        <taxon>Bacteria</taxon>
        <taxon>Pseudomonadati</taxon>
        <taxon>Bacteroidota</taxon>
        <taxon>Cytophagia</taxon>
        <taxon>Cytophagales</taxon>
        <taxon>Cyclobacteriaceae</taxon>
        <taxon>Mariniradius</taxon>
    </lineage>
</organism>
<protein>
    <submittedName>
        <fullName evidence="1">Uncharacterized protein</fullName>
    </submittedName>
</protein>
<accession>A0ABS9BSW5</accession>
<evidence type="ECO:0000313" key="1">
    <source>
        <dbReference type="EMBL" id="MCF1750008.1"/>
    </source>
</evidence>